<gene>
    <name evidence="1" type="ORF">MPDQ_001816</name>
</gene>
<dbReference type="InterPro" id="IPR053181">
    <property type="entry name" value="EcdB-like_regulator"/>
</dbReference>
<comment type="caution">
    <text evidence="1">The sequence shown here is derived from an EMBL/GenBank/DDBJ whole genome shotgun (WGS) entry which is preliminary data.</text>
</comment>
<dbReference type="STRING" id="5098.A0A507QLW3"/>
<dbReference type="EMBL" id="VIFY01000150">
    <property type="protein sequence ID" value="TQB69499.1"/>
    <property type="molecule type" value="Genomic_DNA"/>
</dbReference>
<sequence length="219" mass="25605">MLTNHRVNFDEWEGDMKSRVFWNCLMVETILVQELHLPPSGLLRLEELVPIPKFIGFETAGFVPAKFPSLCDELDDSYFQYHFLAQVAHRIILTRIRHSLYFFSVADAMLRGRYKIAKFHIGRPYIYKALRTPSALTEYDLEQVKSGLRNAMDWPIIQGVFRKMKSCIPIKFAFCSQIRDTLPLGWERWNDEMLLFIEECAPYSPAIAKDLELLQLLLV</sequence>
<name>A0A507QLW3_MONPU</name>
<evidence type="ECO:0000313" key="1">
    <source>
        <dbReference type="EMBL" id="TQB69499.1"/>
    </source>
</evidence>
<reference evidence="1 2" key="1">
    <citation type="submission" date="2019-06" db="EMBL/GenBank/DDBJ databases">
        <title>Wine fermentation using esterase from Monascus purpureus.</title>
        <authorList>
            <person name="Geng C."/>
            <person name="Zhang Y."/>
        </authorList>
    </citation>
    <scope>NUCLEOTIDE SEQUENCE [LARGE SCALE GENOMIC DNA]</scope>
    <source>
        <strain evidence="1">HQ1</strain>
    </source>
</reference>
<dbReference type="PANTHER" id="PTHR47785">
    <property type="entry name" value="ZN(II)2CYS6 TRANSCRIPTION FACTOR (EUROFUNG)-RELATED-RELATED"/>
    <property type="match status" value="1"/>
</dbReference>
<evidence type="ECO:0008006" key="3">
    <source>
        <dbReference type="Google" id="ProtNLM"/>
    </source>
</evidence>
<evidence type="ECO:0000313" key="2">
    <source>
        <dbReference type="Proteomes" id="UP000319663"/>
    </source>
</evidence>
<accession>A0A507QLW3</accession>
<organism evidence="1 2">
    <name type="scientific">Monascus purpureus</name>
    <name type="common">Red mold</name>
    <name type="synonym">Monascus anka</name>
    <dbReference type="NCBI Taxonomy" id="5098"/>
    <lineage>
        <taxon>Eukaryota</taxon>
        <taxon>Fungi</taxon>
        <taxon>Dikarya</taxon>
        <taxon>Ascomycota</taxon>
        <taxon>Pezizomycotina</taxon>
        <taxon>Eurotiomycetes</taxon>
        <taxon>Eurotiomycetidae</taxon>
        <taxon>Eurotiales</taxon>
        <taxon>Aspergillaceae</taxon>
        <taxon>Monascus</taxon>
    </lineage>
</organism>
<dbReference type="AlphaFoldDB" id="A0A507QLW3"/>
<keyword evidence="2" id="KW-1185">Reference proteome</keyword>
<dbReference type="Proteomes" id="UP000319663">
    <property type="component" value="Unassembled WGS sequence"/>
</dbReference>
<proteinExistence type="predicted"/>
<dbReference type="PANTHER" id="PTHR47785:SF6">
    <property type="entry name" value="ZN(II)2CYS6 TRANSCRIPTION FACTOR (EUROFUNG)"/>
    <property type="match status" value="1"/>
</dbReference>
<protein>
    <recommendedName>
        <fullName evidence="3">Transcription factor domain-containing protein</fullName>
    </recommendedName>
</protein>